<proteinExistence type="predicted"/>
<evidence type="ECO:0000313" key="2">
    <source>
        <dbReference type="EMBL" id="KAK7693805.1"/>
    </source>
</evidence>
<accession>A0AAW0GW85</accession>
<feature type="region of interest" description="Disordered" evidence="1">
    <location>
        <begin position="67"/>
        <end position="89"/>
    </location>
</feature>
<dbReference type="AlphaFoldDB" id="A0AAW0GW85"/>
<keyword evidence="3" id="KW-1185">Reference proteome</keyword>
<reference evidence="2 3" key="1">
    <citation type="submission" date="2022-09" db="EMBL/GenBank/DDBJ databases">
        <authorList>
            <person name="Palmer J.M."/>
        </authorList>
    </citation>
    <scope>NUCLEOTIDE SEQUENCE [LARGE SCALE GENOMIC DNA]</scope>
    <source>
        <strain evidence="2 3">DSM 7382</strain>
    </source>
</reference>
<name>A0AAW0GW85_9APHY</name>
<evidence type="ECO:0000256" key="1">
    <source>
        <dbReference type="SAM" id="MobiDB-lite"/>
    </source>
</evidence>
<dbReference type="EMBL" id="JASBNA010000003">
    <property type="protein sequence ID" value="KAK7693805.1"/>
    <property type="molecule type" value="Genomic_DNA"/>
</dbReference>
<dbReference type="Proteomes" id="UP001385951">
    <property type="component" value="Unassembled WGS sequence"/>
</dbReference>
<protein>
    <submittedName>
        <fullName evidence="2">Uncharacterized protein</fullName>
    </submittedName>
</protein>
<comment type="caution">
    <text evidence="2">The sequence shown here is derived from an EMBL/GenBank/DDBJ whole genome shotgun (WGS) entry which is preliminary data.</text>
</comment>
<evidence type="ECO:0000313" key="3">
    <source>
        <dbReference type="Proteomes" id="UP001385951"/>
    </source>
</evidence>
<gene>
    <name evidence="2" type="ORF">QCA50_003377</name>
</gene>
<organism evidence="2 3">
    <name type="scientific">Cerrena zonata</name>
    <dbReference type="NCBI Taxonomy" id="2478898"/>
    <lineage>
        <taxon>Eukaryota</taxon>
        <taxon>Fungi</taxon>
        <taxon>Dikarya</taxon>
        <taxon>Basidiomycota</taxon>
        <taxon>Agaricomycotina</taxon>
        <taxon>Agaricomycetes</taxon>
        <taxon>Polyporales</taxon>
        <taxon>Cerrenaceae</taxon>
        <taxon>Cerrena</taxon>
    </lineage>
</organism>
<sequence>MMSKYNQAKRVVNGLALNSSKGEDFTNNFFGALDVSTNKKSKDYTRLSTKKLARDLDEDTFGLFNNVDKREQSRGPRQNYDSDDDEELEGWDEETTLVAMMHDRYVFRNLTICARMK</sequence>